<gene>
    <name evidence="1" type="ORF">MML48_4g00013666</name>
</gene>
<dbReference type="EMBL" id="CM043018">
    <property type="protein sequence ID" value="KAI4463569.1"/>
    <property type="molecule type" value="Genomic_DNA"/>
</dbReference>
<protein>
    <submittedName>
        <fullName evidence="1">Uncharacterized protein</fullName>
    </submittedName>
</protein>
<dbReference type="Proteomes" id="UP001056778">
    <property type="component" value="Chromosome 4"/>
</dbReference>
<reference evidence="1" key="1">
    <citation type="submission" date="2022-04" db="EMBL/GenBank/DDBJ databases">
        <title>Chromosome-scale genome assembly of Holotrichia oblita Faldermann.</title>
        <authorList>
            <person name="Rongchong L."/>
        </authorList>
    </citation>
    <scope>NUCLEOTIDE SEQUENCE</scope>
    <source>
        <strain evidence="1">81SQS9</strain>
    </source>
</reference>
<evidence type="ECO:0000313" key="1">
    <source>
        <dbReference type="EMBL" id="KAI4463569.1"/>
    </source>
</evidence>
<accession>A0ACB9T9Z1</accession>
<name>A0ACB9T9Z1_HOLOL</name>
<comment type="caution">
    <text evidence="1">The sequence shown here is derived from an EMBL/GenBank/DDBJ whole genome shotgun (WGS) entry which is preliminary data.</text>
</comment>
<proteinExistence type="predicted"/>
<evidence type="ECO:0000313" key="2">
    <source>
        <dbReference type="Proteomes" id="UP001056778"/>
    </source>
</evidence>
<keyword evidence="2" id="KW-1185">Reference proteome</keyword>
<sequence length="297" mass="34802">MNVTVKTYNEDIEICVYSFIECCSQNDNNATQFITNKYIIFHKLLTETKRHLREKELSRASIRIEDIRPYPKASERKQKSRQRIKSRILTDSPKKTEICIEQLRNAITKEVPRHTNNSSDSETDISLTSSSDSDEIDLDISSSDGERPNVKSLLDSDILQESQFVLVKFIQKRTNVFYTAKIIKLLERFPERRQPEHRIFKRLMSSLEEYGSFERHRSRKYNKVFRDETEITVLAKVEAEPSVSSRPIENELGVPRKTALNILRKNRYHPYKIRVLHDLLPGMFHNSILSIKNGKEV</sequence>
<organism evidence="1 2">
    <name type="scientific">Holotrichia oblita</name>
    <name type="common">Chafer beetle</name>
    <dbReference type="NCBI Taxonomy" id="644536"/>
    <lineage>
        <taxon>Eukaryota</taxon>
        <taxon>Metazoa</taxon>
        <taxon>Ecdysozoa</taxon>
        <taxon>Arthropoda</taxon>
        <taxon>Hexapoda</taxon>
        <taxon>Insecta</taxon>
        <taxon>Pterygota</taxon>
        <taxon>Neoptera</taxon>
        <taxon>Endopterygota</taxon>
        <taxon>Coleoptera</taxon>
        <taxon>Polyphaga</taxon>
        <taxon>Scarabaeiformia</taxon>
        <taxon>Scarabaeidae</taxon>
        <taxon>Melolonthinae</taxon>
        <taxon>Holotrichia</taxon>
    </lineage>
</organism>